<dbReference type="Ensembl" id="ENSCSAT00000004265.1">
    <property type="protein sequence ID" value="ENSCSAP00000002524.1"/>
    <property type="gene ID" value="ENSCSAG00000006225.1"/>
</dbReference>
<evidence type="ECO:0000256" key="1">
    <source>
        <dbReference type="SAM" id="MobiDB-lite"/>
    </source>
</evidence>
<reference evidence="2" key="3">
    <citation type="submission" date="2025-09" db="UniProtKB">
        <authorList>
            <consortium name="Ensembl"/>
        </authorList>
    </citation>
    <scope>IDENTIFICATION</scope>
</reference>
<sequence length="67" mass="7616">IRPRMSKEQSFRTLSIYLNLFDLRIQSGLSRADAHTIKRAGNSPCTPQREARRGKDWLNGPAGEMKS</sequence>
<name>A0A0D9R1N5_CHLSB</name>
<dbReference type="Proteomes" id="UP000029965">
    <property type="component" value="Chromosome 10"/>
</dbReference>
<dbReference type="AlphaFoldDB" id="A0A0D9R1N5"/>
<feature type="region of interest" description="Disordered" evidence="1">
    <location>
        <begin position="39"/>
        <end position="67"/>
    </location>
</feature>
<keyword evidence="3" id="KW-1185">Reference proteome</keyword>
<dbReference type="Bgee" id="ENSCSAG00000006225">
    <property type="expression patterns" value="Expressed in Ammon's horn and 5 other cell types or tissues"/>
</dbReference>
<dbReference type="eggNOG" id="ENOG502TFD0">
    <property type="taxonomic scope" value="Eukaryota"/>
</dbReference>
<accession>A0A0D9R1N5</accession>
<reference evidence="2 3" key="1">
    <citation type="submission" date="2014-03" db="EMBL/GenBank/DDBJ databases">
        <authorList>
            <person name="Warren W."/>
            <person name="Wilson R.K."/>
        </authorList>
    </citation>
    <scope>NUCLEOTIDE SEQUENCE</scope>
</reference>
<organism evidence="2 3">
    <name type="scientific">Chlorocebus sabaeus</name>
    <name type="common">Green monkey</name>
    <name type="synonym">Simia sabaea</name>
    <dbReference type="NCBI Taxonomy" id="60711"/>
    <lineage>
        <taxon>Eukaryota</taxon>
        <taxon>Metazoa</taxon>
        <taxon>Chordata</taxon>
        <taxon>Craniata</taxon>
        <taxon>Vertebrata</taxon>
        <taxon>Euteleostomi</taxon>
        <taxon>Mammalia</taxon>
        <taxon>Eutheria</taxon>
        <taxon>Euarchontoglires</taxon>
        <taxon>Primates</taxon>
        <taxon>Haplorrhini</taxon>
        <taxon>Catarrhini</taxon>
        <taxon>Cercopithecidae</taxon>
        <taxon>Cercopithecinae</taxon>
        <taxon>Chlorocebus</taxon>
    </lineage>
</organism>
<protein>
    <submittedName>
        <fullName evidence="2">Uncharacterized protein</fullName>
    </submittedName>
</protein>
<evidence type="ECO:0000313" key="3">
    <source>
        <dbReference type="Proteomes" id="UP000029965"/>
    </source>
</evidence>
<reference evidence="2" key="2">
    <citation type="submission" date="2025-08" db="UniProtKB">
        <authorList>
            <consortium name="Ensembl"/>
        </authorList>
    </citation>
    <scope>IDENTIFICATION</scope>
</reference>
<evidence type="ECO:0000313" key="2">
    <source>
        <dbReference type="Ensembl" id="ENSCSAP00000002524.1"/>
    </source>
</evidence>
<dbReference type="EMBL" id="AQIB01000907">
    <property type="status" value="NOT_ANNOTATED_CDS"/>
    <property type="molecule type" value="Genomic_DNA"/>
</dbReference>
<proteinExistence type="predicted"/>